<reference evidence="12" key="1">
    <citation type="submission" date="2025-08" db="UniProtKB">
        <authorList>
            <consortium name="RefSeq"/>
        </authorList>
    </citation>
    <scope>IDENTIFICATION</scope>
    <source>
        <tissue evidence="12">Muscle</tissue>
    </source>
</reference>
<evidence type="ECO:0000256" key="8">
    <source>
        <dbReference type="RuleBase" id="RU000688"/>
    </source>
</evidence>
<dbReference type="PROSITE" id="PS00237">
    <property type="entry name" value="G_PROTEIN_RECEP_F1_1"/>
    <property type="match status" value="1"/>
</dbReference>
<dbReference type="GeneID" id="106471055"/>
<dbReference type="Gene3D" id="1.20.1070.10">
    <property type="entry name" value="Rhodopsin 7-helix transmembrane proteins"/>
    <property type="match status" value="1"/>
</dbReference>
<protein>
    <submittedName>
        <fullName evidence="12">Gonadotropin-releasing hormone receptor-like</fullName>
    </submittedName>
</protein>
<evidence type="ECO:0000256" key="7">
    <source>
        <dbReference type="ARBA" id="ARBA00023170"/>
    </source>
</evidence>
<evidence type="ECO:0000256" key="1">
    <source>
        <dbReference type="ARBA" id="ARBA00004651"/>
    </source>
</evidence>
<evidence type="ECO:0000256" key="5">
    <source>
        <dbReference type="ARBA" id="ARBA00022989"/>
    </source>
</evidence>
<dbReference type="Pfam" id="PF00001">
    <property type="entry name" value="7tm_1"/>
    <property type="match status" value="1"/>
</dbReference>
<proteinExistence type="inferred from homology"/>
<dbReference type="PANTHER" id="PTHR24241:SF190">
    <property type="entry name" value="CARDIOACCELERATORY PEPTIDE RECEPTOR-LIKE PROTEIN"/>
    <property type="match status" value="1"/>
</dbReference>
<evidence type="ECO:0000259" key="10">
    <source>
        <dbReference type="PROSITE" id="PS50262"/>
    </source>
</evidence>
<dbReference type="Proteomes" id="UP000694941">
    <property type="component" value="Unplaced"/>
</dbReference>
<keyword evidence="8" id="KW-0297">G-protein coupled receptor</keyword>
<keyword evidence="5 9" id="KW-1133">Transmembrane helix</keyword>
<sequence length="424" mass="48718">MSTYMIMENISFTNETNSTGELPHTLMFNKDSLREVILYTFLFLIAAAGNVPVFVSLLRNRQRKSRIKLMILHLTIADLIVTLFMIPLEIFWRVTVEWMAGNVMCKISLVIRAFGPYLSSMVLVCISVDRYYAILHPLKVTDAHRRGKIMLTLAWLVSFVCSLPQSVVFRVQQHPEYPDFEQCVSFGFFSEVGQDRAYNIFCILALYLVPLAIIIFCYSRILWVISRRSRDNEDHLTRGQQYRGRLHLRRSNMTHIERARARTLRMTITIVLAFFWCWTPYVVIVLWYQIDLDSAQKLAAEVQSALFMFAVSNSCVNPLVYGSYAFNFNNVFKVCCSSGSGCPTYFSRRSFRRTLSSNVTRATHVETRENVPKQCTILTLKENGQLITSSQALSSYQSRGHLGPRPALNINRASSCCAIERSYV</sequence>
<dbReference type="InterPro" id="IPR000276">
    <property type="entry name" value="GPCR_Rhodpsn"/>
</dbReference>
<feature type="transmembrane region" description="Helical" evidence="9">
    <location>
        <begin position="197"/>
        <end position="218"/>
    </location>
</feature>
<keyword evidence="7 8" id="KW-0675">Receptor</keyword>
<feature type="domain" description="G-protein coupled receptors family 1 profile" evidence="10">
    <location>
        <begin position="49"/>
        <end position="321"/>
    </location>
</feature>
<feature type="transmembrane region" description="Helical" evidence="9">
    <location>
        <begin position="70"/>
        <end position="92"/>
    </location>
</feature>
<dbReference type="RefSeq" id="XP_022255380.1">
    <property type="nucleotide sequence ID" value="XM_022399672.1"/>
</dbReference>
<dbReference type="PANTHER" id="PTHR24241">
    <property type="entry name" value="NEUROPEPTIDE RECEPTOR-RELATED G-PROTEIN COUPLED RECEPTOR"/>
    <property type="match status" value="1"/>
</dbReference>
<dbReference type="SUPFAM" id="SSF81321">
    <property type="entry name" value="Family A G protein-coupled receptor-like"/>
    <property type="match status" value="1"/>
</dbReference>
<gene>
    <name evidence="12" type="primary">LOC106471055</name>
</gene>
<organism evidence="11 12">
    <name type="scientific">Limulus polyphemus</name>
    <name type="common">Atlantic horseshoe crab</name>
    <dbReference type="NCBI Taxonomy" id="6850"/>
    <lineage>
        <taxon>Eukaryota</taxon>
        <taxon>Metazoa</taxon>
        <taxon>Ecdysozoa</taxon>
        <taxon>Arthropoda</taxon>
        <taxon>Chelicerata</taxon>
        <taxon>Merostomata</taxon>
        <taxon>Xiphosura</taxon>
        <taxon>Limulidae</taxon>
        <taxon>Limulus</taxon>
    </lineage>
</organism>
<accession>A0ABM1THM4</accession>
<name>A0ABM1THM4_LIMPO</name>
<comment type="similarity">
    <text evidence="2 8">Belongs to the G-protein coupled receptor 1 family.</text>
</comment>
<keyword evidence="3" id="KW-1003">Cell membrane</keyword>
<feature type="transmembrane region" description="Helical" evidence="9">
    <location>
        <begin position="36"/>
        <end position="58"/>
    </location>
</feature>
<evidence type="ECO:0000256" key="9">
    <source>
        <dbReference type="SAM" id="Phobius"/>
    </source>
</evidence>
<feature type="transmembrane region" description="Helical" evidence="9">
    <location>
        <begin position="107"/>
        <end position="128"/>
    </location>
</feature>
<keyword evidence="11" id="KW-1185">Reference proteome</keyword>
<feature type="transmembrane region" description="Helical" evidence="9">
    <location>
        <begin position="268"/>
        <end position="288"/>
    </location>
</feature>
<keyword evidence="6 9" id="KW-0472">Membrane</keyword>
<comment type="subcellular location">
    <subcellularLocation>
        <location evidence="1">Cell membrane</location>
        <topology evidence="1">Multi-pass membrane protein</topology>
    </subcellularLocation>
</comment>
<evidence type="ECO:0000256" key="4">
    <source>
        <dbReference type="ARBA" id="ARBA00022692"/>
    </source>
</evidence>
<evidence type="ECO:0000256" key="6">
    <source>
        <dbReference type="ARBA" id="ARBA00023136"/>
    </source>
</evidence>
<keyword evidence="8" id="KW-0807">Transducer</keyword>
<dbReference type="PRINTS" id="PR00237">
    <property type="entry name" value="GPCRRHODOPSN"/>
</dbReference>
<keyword evidence="4 8" id="KW-0812">Transmembrane</keyword>
<dbReference type="InterPro" id="IPR017452">
    <property type="entry name" value="GPCR_Rhodpsn_7TM"/>
</dbReference>
<feature type="transmembrane region" description="Helical" evidence="9">
    <location>
        <begin position="149"/>
        <end position="169"/>
    </location>
</feature>
<dbReference type="PROSITE" id="PS50262">
    <property type="entry name" value="G_PROTEIN_RECEP_F1_2"/>
    <property type="match status" value="1"/>
</dbReference>
<evidence type="ECO:0000256" key="2">
    <source>
        <dbReference type="ARBA" id="ARBA00010663"/>
    </source>
</evidence>
<evidence type="ECO:0000313" key="11">
    <source>
        <dbReference type="Proteomes" id="UP000694941"/>
    </source>
</evidence>
<evidence type="ECO:0000313" key="12">
    <source>
        <dbReference type="RefSeq" id="XP_022255380.1"/>
    </source>
</evidence>
<evidence type="ECO:0000256" key="3">
    <source>
        <dbReference type="ARBA" id="ARBA00022475"/>
    </source>
</evidence>